<evidence type="ECO:0000313" key="1">
    <source>
        <dbReference type="EMBL" id="TCL39978.1"/>
    </source>
</evidence>
<protein>
    <submittedName>
        <fullName evidence="1">4Fe-4S single cluster protein</fullName>
    </submittedName>
</protein>
<keyword evidence="2" id="KW-1185">Reference proteome</keyword>
<dbReference type="OrthoDB" id="1030720at2"/>
<proteinExistence type="predicted"/>
<dbReference type="SUPFAM" id="SSF102114">
    <property type="entry name" value="Radical SAM enzymes"/>
    <property type="match status" value="1"/>
</dbReference>
<dbReference type="Gene3D" id="3.20.20.70">
    <property type="entry name" value="Aldolase class I"/>
    <property type="match status" value="1"/>
</dbReference>
<dbReference type="Pfam" id="PF13353">
    <property type="entry name" value="Fer4_12"/>
    <property type="match status" value="1"/>
</dbReference>
<organism evidence="1 2">
    <name type="scientific">Anaerospora hongkongensis</name>
    <dbReference type="NCBI Taxonomy" id="244830"/>
    <lineage>
        <taxon>Bacteria</taxon>
        <taxon>Bacillati</taxon>
        <taxon>Bacillota</taxon>
        <taxon>Negativicutes</taxon>
        <taxon>Selenomonadales</taxon>
        <taxon>Sporomusaceae</taxon>
        <taxon>Anaerospora</taxon>
    </lineage>
</organism>
<sequence>MKARVLVTLDCPRSCEGCCNDNLTLNNIAALSSIDQLLQYDEVIISGGEPMLIPEKVIEFCQTLRGMNYSGLIYMYSALYNHTLREVYVELLRRSTGGFKALLNGLHFTVHNEAGDKEINELKQLSKFLQIFSDRQLRLAIDGRLYERYDFSNIDFSAWDVVRKLQWKDDCPLPIGEELFLYKL</sequence>
<dbReference type="AlphaFoldDB" id="A0A4R1Q3B3"/>
<dbReference type="EMBL" id="SLUI01000001">
    <property type="protein sequence ID" value="TCL39978.1"/>
    <property type="molecule type" value="Genomic_DNA"/>
</dbReference>
<dbReference type="Proteomes" id="UP000295063">
    <property type="component" value="Unassembled WGS sequence"/>
</dbReference>
<name>A0A4R1Q3B3_9FIRM</name>
<evidence type="ECO:0000313" key="2">
    <source>
        <dbReference type="Proteomes" id="UP000295063"/>
    </source>
</evidence>
<dbReference type="RefSeq" id="WP_132074126.1">
    <property type="nucleotide sequence ID" value="NZ_SLUI01000001.1"/>
</dbReference>
<accession>A0A4R1Q3B3</accession>
<dbReference type="InterPro" id="IPR013785">
    <property type="entry name" value="Aldolase_TIM"/>
</dbReference>
<comment type="caution">
    <text evidence="1">The sequence shown here is derived from an EMBL/GenBank/DDBJ whole genome shotgun (WGS) entry which is preliminary data.</text>
</comment>
<gene>
    <name evidence="1" type="ORF">EV210_101178</name>
</gene>
<reference evidence="1 2" key="1">
    <citation type="submission" date="2019-03" db="EMBL/GenBank/DDBJ databases">
        <title>Genomic Encyclopedia of Type Strains, Phase IV (KMG-IV): sequencing the most valuable type-strain genomes for metagenomic binning, comparative biology and taxonomic classification.</title>
        <authorList>
            <person name="Goeker M."/>
        </authorList>
    </citation>
    <scope>NUCLEOTIDE SEQUENCE [LARGE SCALE GENOMIC DNA]</scope>
    <source>
        <strain evidence="1 2">DSM 15969</strain>
    </source>
</reference>
<dbReference type="InterPro" id="IPR058240">
    <property type="entry name" value="rSAM_sf"/>
</dbReference>